<dbReference type="RefSeq" id="WP_132431499.1">
    <property type="nucleotide sequence ID" value="NZ_SMFZ01000002.1"/>
</dbReference>
<accession>A0A4R1HYA7</accession>
<evidence type="ECO:0000259" key="13">
    <source>
        <dbReference type="Pfam" id="PF02771"/>
    </source>
</evidence>
<dbReference type="GO" id="GO:0003995">
    <property type="term" value="F:acyl-CoA dehydrogenase activity"/>
    <property type="evidence" value="ECO:0007669"/>
    <property type="project" value="InterPro"/>
</dbReference>
<dbReference type="InterPro" id="IPR006091">
    <property type="entry name" value="Acyl-CoA_Oxase/DH_mid-dom"/>
</dbReference>
<gene>
    <name evidence="14" type="ORF">EV378_6558</name>
</gene>
<dbReference type="GO" id="GO:0050660">
    <property type="term" value="F:flavin adenine dinucleotide binding"/>
    <property type="evidence" value="ECO:0007669"/>
    <property type="project" value="InterPro"/>
</dbReference>
<evidence type="ECO:0000256" key="4">
    <source>
        <dbReference type="ARBA" id="ARBA00022630"/>
    </source>
</evidence>
<dbReference type="PANTHER" id="PTHR48083">
    <property type="entry name" value="MEDIUM-CHAIN SPECIFIC ACYL-COA DEHYDROGENASE, MITOCHONDRIAL-RELATED"/>
    <property type="match status" value="1"/>
</dbReference>
<dbReference type="InterPro" id="IPR037069">
    <property type="entry name" value="AcylCoA_DH/ox_N_sf"/>
</dbReference>
<evidence type="ECO:0000256" key="8">
    <source>
        <dbReference type="ARBA" id="ARBA00040394"/>
    </source>
</evidence>
<keyword evidence="15" id="KW-1185">Reference proteome</keyword>
<evidence type="ECO:0000259" key="11">
    <source>
        <dbReference type="Pfam" id="PF00441"/>
    </source>
</evidence>
<comment type="caution">
    <text evidence="14">The sequence shown here is derived from an EMBL/GenBank/DDBJ whole genome shotgun (WGS) entry which is preliminary data.</text>
</comment>
<dbReference type="PANTHER" id="PTHR48083:SF20">
    <property type="entry name" value="LONG-CHAIN SPECIFIC ACYL-COA DEHYDROGENASE, MITOCHONDRIAL"/>
    <property type="match status" value="1"/>
</dbReference>
<dbReference type="Gene3D" id="1.20.140.10">
    <property type="entry name" value="Butyryl-CoA Dehydrogenase, subunit A, domain 3"/>
    <property type="match status" value="1"/>
</dbReference>
<dbReference type="EMBL" id="SMFZ01000002">
    <property type="protein sequence ID" value="TCK22552.1"/>
    <property type="molecule type" value="Genomic_DNA"/>
</dbReference>
<name>A0A4R1HYA7_PSEEN</name>
<dbReference type="InterPro" id="IPR046373">
    <property type="entry name" value="Acyl-CoA_Oxase/DH_mid-dom_sf"/>
</dbReference>
<keyword evidence="4 10" id="KW-0285">Flavoprotein</keyword>
<dbReference type="Gene3D" id="2.40.110.10">
    <property type="entry name" value="Butyryl-CoA Dehydrogenase, subunit A, domain 2"/>
    <property type="match status" value="1"/>
</dbReference>
<feature type="domain" description="Acyl-CoA dehydrogenase/oxidase C-terminal" evidence="11">
    <location>
        <begin position="233"/>
        <end position="381"/>
    </location>
</feature>
<evidence type="ECO:0000256" key="9">
    <source>
        <dbReference type="ARBA" id="ARBA00042660"/>
    </source>
</evidence>
<keyword evidence="5 10" id="KW-0274">FAD</keyword>
<dbReference type="GO" id="GO:0005737">
    <property type="term" value="C:cytoplasm"/>
    <property type="evidence" value="ECO:0007669"/>
    <property type="project" value="TreeGrafter"/>
</dbReference>
<dbReference type="InterPro" id="IPR009100">
    <property type="entry name" value="AcylCoA_DH/oxidase_NM_dom_sf"/>
</dbReference>
<dbReference type="InterPro" id="IPR036250">
    <property type="entry name" value="AcylCo_DH-like_C"/>
</dbReference>
<reference evidence="14 15" key="1">
    <citation type="submission" date="2019-03" db="EMBL/GenBank/DDBJ databases">
        <title>Sequencing the genomes of 1000 actinobacteria strains.</title>
        <authorList>
            <person name="Klenk H.-P."/>
        </authorList>
    </citation>
    <scope>NUCLEOTIDE SEQUENCE [LARGE SCALE GENOMIC DNA]</scope>
    <source>
        <strain evidence="14 15">DSM 44969</strain>
    </source>
</reference>
<dbReference type="InterPro" id="IPR050741">
    <property type="entry name" value="Acyl-CoA_dehydrogenase"/>
</dbReference>
<evidence type="ECO:0000256" key="3">
    <source>
        <dbReference type="ARBA" id="ARBA00009347"/>
    </source>
</evidence>
<evidence type="ECO:0000256" key="6">
    <source>
        <dbReference type="ARBA" id="ARBA00023002"/>
    </source>
</evidence>
<dbReference type="InterPro" id="IPR013786">
    <property type="entry name" value="AcylCoA_DH/ox_N"/>
</dbReference>
<comment type="pathway">
    <text evidence="2">Siderophore biosynthesis; mycobactin biosynthesis.</text>
</comment>
<evidence type="ECO:0000259" key="12">
    <source>
        <dbReference type="Pfam" id="PF02770"/>
    </source>
</evidence>
<dbReference type="InterPro" id="IPR009075">
    <property type="entry name" value="AcylCo_DH/oxidase_C"/>
</dbReference>
<keyword evidence="6 10" id="KW-0560">Oxidoreductase</keyword>
<protein>
    <recommendedName>
        <fullName evidence="8">Acyl-[acyl-carrier-protein] dehydrogenase MbtN</fullName>
    </recommendedName>
    <alternativeName>
        <fullName evidence="9">Mycobactin synthase protein N</fullName>
    </alternativeName>
</protein>
<dbReference type="Pfam" id="PF02771">
    <property type="entry name" value="Acyl-CoA_dh_N"/>
    <property type="match status" value="1"/>
</dbReference>
<dbReference type="Pfam" id="PF02770">
    <property type="entry name" value="Acyl-CoA_dh_M"/>
    <property type="match status" value="1"/>
</dbReference>
<feature type="domain" description="Acyl-CoA dehydrogenase/oxidase N-terminal" evidence="13">
    <location>
        <begin position="8"/>
        <end position="121"/>
    </location>
</feature>
<dbReference type="FunFam" id="2.40.110.10:FF:000002">
    <property type="entry name" value="Acyl-CoA dehydrogenase fadE12"/>
    <property type="match status" value="1"/>
</dbReference>
<dbReference type="PROSITE" id="PS00073">
    <property type="entry name" value="ACYL_COA_DH_2"/>
    <property type="match status" value="1"/>
</dbReference>
<dbReference type="GO" id="GO:0033539">
    <property type="term" value="P:fatty acid beta-oxidation using acyl-CoA dehydrogenase"/>
    <property type="evidence" value="ECO:0007669"/>
    <property type="project" value="TreeGrafter"/>
</dbReference>
<dbReference type="InterPro" id="IPR006089">
    <property type="entry name" value="Acyl-CoA_DH_CS"/>
</dbReference>
<sequence>MKRTLYDDDHEAFRDAFRSFVDKEIVPYHERWDAEGIVPRELFTTAGAAGFLGMDIPEEYGGGGVKDFRFNAVESEELMRSGAAAAGLGLTLHNDIVLPYFLAYCDDEQKQRWLPGIASGETITGIAMTEPGIGSDLASMSTTAIRDGDHYVVNGAKTFITNGINADLMITAVKTDPSQKHKGMSLLVLERGMEGFERGRNLDKLGQHAQDTAELSFTDVKVPVANLLGGEEGQGFTQLVTNLPQERLSIGIAAVAAARTALDHTLTYVKERRAFGQPVGSFQNSRFVLAELDTEIDIAEHYTDDCVRALNAGELTAVDASKAKYWCTELQGRVVDRCLQLHGGYGYMNEYPIARAYADARITRIYGGTTEIMKEVIGRGLGL</sequence>
<evidence type="ECO:0000256" key="7">
    <source>
        <dbReference type="ARBA" id="ARBA00037085"/>
    </source>
</evidence>
<dbReference type="Gene3D" id="1.10.540.10">
    <property type="entry name" value="Acyl-CoA dehydrogenase/oxidase, N-terminal domain"/>
    <property type="match status" value="1"/>
</dbReference>
<evidence type="ECO:0000313" key="14">
    <source>
        <dbReference type="EMBL" id="TCK22552.1"/>
    </source>
</evidence>
<dbReference type="SUPFAM" id="SSF47203">
    <property type="entry name" value="Acyl-CoA dehydrogenase C-terminal domain-like"/>
    <property type="match status" value="1"/>
</dbReference>
<feature type="domain" description="Acyl-CoA oxidase/dehydrogenase middle" evidence="12">
    <location>
        <begin position="126"/>
        <end position="220"/>
    </location>
</feature>
<organism evidence="14 15">
    <name type="scientific">Pseudonocardia endophytica</name>
    <dbReference type="NCBI Taxonomy" id="401976"/>
    <lineage>
        <taxon>Bacteria</taxon>
        <taxon>Bacillati</taxon>
        <taxon>Actinomycetota</taxon>
        <taxon>Actinomycetes</taxon>
        <taxon>Pseudonocardiales</taxon>
        <taxon>Pseudonocardiaceae</taxon>
        <taxon>Pseudonocardia</taxon>
    </lineage>
</organism>
<dbReference type="OrthoDB" id="8876745at2"/>
<dbReference type="FunFam" id="1.10.540.10:FF:000009">
    <property type="entry name" value="Probable acyl-CoA dehydrogenase"/>
    <property type="match status" value="1"/>
</dbReference>
<evidence type="ECO:0000313" key="15">
    <source>
        <dbReference type="Proteomes" id="UP000295560"/>
    </source>
</evidence>
<evidence type="ECO:0000256" key="1">
    <source>
        <dbReference type="ARBA" id="ARBA00001974"/>
    </source>
</evidence>
<evidence type="ECO:0000256" key="10">
    <source>
        <dbReference type="RuleBase" id="RU362125"/>
    </source>
</evidence>
<comment type="function">
    <text evidence="7">Catalyzes the dehydrogenation at the alpha-beta position of ACP-bound acyl chains. This results in the introduction of a double bond in the lipidic chain, which is further transferred to the epsilon-amino group of lysine residue in the mycobactin core by MbtK.</text>
</comment>
<dbReference type="SUPFAM" id="SSF56645">
    <property type="entry name" value="Acyl-CoA dehydrogenase NM domain-like"/>
    <property type="match status" value="1"/>
</dbReference>
<dbReference type="FunFam" id="1.20.140.10:FF:000001">
    <property type="entry name" value="Acyl-CoA dehydrogenase"/>
    <property type="match status" value="1"/>
</dbReference>
<comment type="cofactor">
    <cofactor evidence="1 10">
        <name>FAD</name>
        <dbReference type="ChEBI" id="CHEBI:57692"/>
    </cofactor>
</comment>
<proteinExistence type="inferred from homology"/>
<comment type="similarity">
    <text evidence="3 10">Belongs to the acyl-CoA dehydrogenase family.</text>
</comment>
<dbReference type="Proteomes" id="UP000295560">
    <property type="component" value="Unassembled WGS sequence"/>
</dbReference>
<evidence type="ECO:0000256" key="2">
    <source>
        <dbReference type="ARBA" id="ARBA00005102"/>
    </source>
</evidence>
<dbReference type="Pfam" id="PF00441">
    <property type="entry name" value="Acyl-CoA_dh_1"/>
    <property type="match status" value="1"/>
</dbReference>
<evidence type="ECO:0000256" key="5">
    <source>
        <dbReference type="ARBA" id="ARBA00022827"/>
    </source>
</evidence>
<dbReference type="AlphaFoldDB" id="A0A4R1HYA7"/>